<evidence type="ECO:0000259" key="3">
    <source>
        <dbReference type="Pfam" id="PF03446"/>
    </source>
</evidence>
<dbReference type="Pfam" id="PF21761">
    <property type="entry name" value="RedAm-like_C"/>
    <property type="match status" value="1"/>
</dbReference>
<keyword evidence="6" id="KW-1185">Reference proteome</keyword>
<name>W9AQK9_MYCCO</name>
<comment type="caution">
    <text evidence="5">The sequence shown here is derived from an EMBL/GenBank/DDBJ whole genome shotgun (WGS) entry which is preliminary data.</text>
</comment>
<keyword evidence="2" id="KW-0560">Oxidoreductase</keyword>
<dbReference type="Gene3D" id="3.40.50.720">
    <property type="entry name" value="NAD(P)-binding Rossmann-like Domain"/>
    <property type="match status" value="1"/>
</dbReference>
<dbReference type="InterPro" id="IPR048666">
    <property type="entry name" value="RedAm-like_C"/>
</dbReference>
<organism evidence="5 6">
    <name type="scientific">Mycolicibacterium cosmeticum</name>
    <dbReference type="NCBI Taxonomy" id="258533"/>
    <lineage>
        <taxon>Bacteria</taxon>
        <taxon>Bacillati</taxon>
        <taxon>Actinomycetota</taxon>
        <taxon>Actinomycetes</taxon>
        <taxon>Mycobacteriales</taxon>
        <taxon>Mycobacteriaceae</taxon>
        <taxon>Mycolicibacterium</taxon>
    </lineage>
</organism>
<dbReference type="GO" id="GO:0016491">
    <property type="term" value="F:oxidoreductase activity"/>
    <property type="evidence" value="ECO:0007669"/>
    <property type="project" value="UniProtKB-KW"/>
</dbReference>
<dbReference type="GO" id="GO:0050661">
    <property type="term" value="F:NADP binding"/>
    <property type="evidence" value="ECO:0007669"/>
    <property type="project" value="InterPro"/>
</dbReference>
<dbReference type="InterPro" id="IPR006115">
    <property type="entry name" value="6PGDH_NADP-bd"/>
</dbReference>
<dbReference type="InterPro" id="IPR051265">
    <property type="entry name" value="HIBADH-related_NP60_sf"/>
</dbReference>
<protein>
    <submittedName>
        <fullName evidence="5">6-phosphogluconate dehydrogenase</fullName>
    </submittedName>
</protein>
<dbReference type="AlphaFoldDB" id="W9AQK9"/>
<dbReference type="STRING" id="258533.BN977_02586"/>
<evidence type="ECO:0000256" key="2">
    <source>
        <dbReference type="ARBA" id="ARBA00023002"/>
    </source>
</evidence>
<proteinExistence type="inferred from homology"/>
<dbReference type="RefSeq" id="WP_036397804.1">
    <property type="nucleotide sequence ID" value="NZ_CCBB010000001.1"/>
</dbReference>
<dbReference type="Pfam" id="PF03446">
    <property type="entry name" value="NAD_binding_2"/>
    <property type="match status" value="1"/>
</dbReference>
<dbReference type="OrthoDB" id="4029976at2"/>
<dbReference type="EMBL" id="CCBB010000001">
    <property type="protein sequence ID" value="CDO07773.1"/>
    <property type="molecule type" value="Genomic_DNA"/>
</dbReference>
<dbReference type="PIRSF" id="PIRSF000103">
    <property type="entry name" value="HIBADH"/>
    <property type="match status" value="1"/>
</dbReference>
<dbReference type="PANTHER" id="PTHR43580">
    <property type="entry name" value="OXIDOREDUCTASE GLYR1-RELATED"/>
    <property type="match status" value="1"/>
</dbReference>
<evidence type="ECO:0000313" key="6">
    <source>
        <dbReference type="Proteomes" id="UP000028870"/>
    </source>
</evidence>
<dbReference type="eggNOG" id="COG2084">
    <property type="taxonomic scope" value="Bacteria"/>
</dbReference>
<dbReference type="PANTHER" id="PTHR43580:SF2">
    <property type="entry name" value="CYTOKINE-LIKE NUCLEAR FACTOR N-PAC"/>
    <property type="match status" value="1"/>
</dbReference>
<reference evidence="5" key="2">
    <citation type="submission" date="2014-03" db="EMBL/GenBank/DDBJ databases">
        <authorList>
            <person name="Urmite Genomes"/>
        </authorList>
    </citation>
    <scope>NUCLEOTIDE SEQUENCE</scope>
    <source>
        <strain evidence="5">DSM 44829</strain>
    </source>
</reference>
<dbReference type="Gene3D" id="1.10.1040.10">
    <property type="entry name" value="N-(1-d-carboxylethyl)-l-norvaline Dehydrogenase, domain 2"/>
    <property type="match status" value="1"/>
</dbReference>
<dbReference type="InterPro" id="IPR013328">
    <property type="entry name" value="6PGD_dom2"/>
</dbReference>
<dbReference type="SUPFAM" id="SSF51735">
    <property type="entry name" value="NAD(P)-binding Rossmann-fold domains"/>
    <property type="match status" value="1"/>
</dbReference>
<evidence type="ECO:0000313" key="5">
    <source>
        <dbReference type="EMBL" id="CDO07773.1"/>
    </source>
</evidence>
<comment type="similarity">
    <text evidence="1">Belongs to the HIBADH-related family.</text>
</comment>
<dbReference type="InterPro" id="IPR015815">
    <property type="entry name" value="HIBADH-related"/>
</dbReference>
<evidence type="ECO:0000256" key="1">
    <source>
        <dbReference type="ARBA" id="ARBA00009080"/>
    </source>
</evidence>
<dbReference type="Proteomes" id="UP000028870">
    <property type="component" value="Unassembled WGS sequence"/>
</dbReference>
<feature type="domain" description="6-phosphogluconate dehydrogenase NADP-binding" evidence="3">
    <location>
        <begin position="2"/>
        <end position="151"/>
    </location>
</feature>
<dbReference type="InterPro" id="IPR036291">
    <property type="entry name" value="NAD(P)-bd_dom_sf"/>
</dbReference>
<evidence type="ECO:0000259" key="4">
    <source>
        <dbReference type="Pfam" id="PF21761"/>
    </source>
</evidence>
<accession>W9AQK9</accession>
<gene>
    <name evidence="5" type="ORF">BN977_02586</name>
</gene>
<feature type="domain" description="NADPH-dependent reductive aminase-like C-terminal" evidence="4">
    <location>
        <begin position="160"/>
        <end position="278"/>
    </location>
</feature>
<reference evidence="5" key="1">
    <citation type="submission" date="2014-03" db="EMBL/GenBank/DDBJ databases">
        <title>Draft Genome Sequence of Mycobacterium cosmeticum DSM 44829.</title>
        <authorList>
            <person name="Croce O."/>
            <person name="Robert C."/>
            <person name="Raoult D."/>
            <person name="Drancourt M."/>
        </authorList>
    </citation>
    <scope>NUCLEOTIDE SEQUENCE [LARGE SCALE GENOMIC DNA]</scope>
    <source>
        <strain evidence="5">DSM 44829</strain>
    </source>
</reference>
<sequence>MNVAVLGLGPMGQALAGALLDAKYRTTVWNRTAAKAGPLQARGAVAAGTPAAAVGAADLILVNVVDHDAVDAVLTAAGDAVAGKTVVGLSSDTPERARRTAELVAGLGGGYLDGAIMTPTATIGTPAASILFAGPRDRYDAGVQVFDALGTPTWLGPEYDRAAAFDMALLDLFWTSVAGFLHAVGIAKAHGIGPTALLPHATGIVDILTPIFTEIAERADTGHHDDPSASVSSVAASLHHLIATARSAGMDDAALQAFAGVVEKAIADGNGAKEISVLTP</sequence>